<accession>A0A0P5UC27</accession>
<reference evidence="1 2" key="1">
    <citation type="submission" date="2016-03" db="EMBL/GenBank/DDBJ databases">
        <title>EvidentialGene: Evidence-directed Construction of Genes on Genomes.</title>
        <authorList>
            <person name="Gilbert D.G."/>
            <person name="Choi J.-H."/>
            <person name="Mockaitis K."/>
            <person name="Colbourne J."/>
            <person name="Pfrender M."/>
        </authorList>
    </citation>
    <scope>NUCLEOTIDE SEQUENCE [LARGE SCALE GENOMIC DNA]</scope>
    <source>
        <strain evidence="1 2">Xinb3</strain>
        <tissue evidence="1">Complete organism</tissue>
    </source>
</reference>
<dbReference type="EMBL" id="LRGB01001937">
    <property type="protein sequence ID" value="KZS09923.1"/>
    <property type="molecule type" value="Genomic_DNA"/>
</dbReference>
<evidence type="ECO:0000313" key="1">
    <source>
        <dbReference type="EMBL" id="KZS09923.1"/>
    </source>
</evidence>
<dbReference type="AlphaFoldDB" id="A0A0P5UC27"/>
<proteinExistence type="predicted"/>
<protein>
    <submittedName>
        <fullName evidence="1">Uncharacterized protein</fullName>
    </submittedName>
</protein>
<organism evidence="1 2">
    <name type="scientific">Daphnia magna</name>
    <dbReference type="NCBI Taxonomy" id="35525"/>
    <lineage>
        <taxon>Eukaryota</taxon>
        <taxon>Metazoa</taxon>
        <taxon>Ecdysozoa</taxon>
        <taxon>Arthropoda</taxon>
        <taxon>Crustacea</taxon>
        <taxon>Branchiopoda</taxon>
        <taxon>Diplostraca</taxon>
        <taxon>Cladocera</taxon>
        <taxon>Anomopoda</taxon>
        <taxon>Daphniidae</taxon>
        <taxon>Daphnia</taxon>
    </lineage>
</organism>
<sequence length="72" mass="7937">MLLQHSSVICPRFLSSPATGSILKLFKFWWIIDILSNKSATESHQPVPFVSLGCASAMCARVLCVCTTPCFF</sequence>
<dbReference type="Proteomes" id="UP000076858">
    <property type="component" value="Unassembled WGS sequence"/>
</dbReference>
<name>A0A0P5UC27_9CRUS</name>
<gene>
    <name evidence="1" type="ORF">APZ42_025719</name>
</gene>
<evidence type="ECO:0000313" key="2">
    <source>
        <dbReference type="Proteomes" id="UP000076858"/>
    </source>
</evidence>
<comment type="caution">
    <text evidence="1">The sequence shown here is derived from an EMBL/GenBank/DDBJ whole genome shotgun (WGS) entry which is preliminary data.</text>
</comment>
<keyword evidence="2" id="KW-1185">Reference proteome</keyword>